<dbReference type="Proteomes" id="UP001460202">
    <property type="component" value="Unassembled WGS sequence"/>
</dbReference>
<comment type="similarity">
    <text evidence="2">Belongs to the SusD family.</text>
</comment>
<evidence type="ECO:0000256" key="4">
    <source>
        <dbReference type="ARBA" id="ARBA00023136"/>
    </source>
</evidence>
<comment type="caution">
    <text evidence="8">The sequence shown here is derived from an EMBL/GenBank/DDBJ whole genome shotgun (WGS) entry which is preliminary data.</text>
</comment>
<gene>
    <name evidence="8" type="ORF">WMO46_14800</name>
</gene>
<evidence type="ECO:0000256" key="2">
    <source>
        <dbReference type="ARBA" id="ARBA00006275"/>
    </source>
</evidence>
<evidence type="ECO:0000313" key="8">
    <source>
        <dbReference type="EMBL" id="MEQ2546213.1"/>
    </source>
</evidence>
<evidence type="ECO:0000313" key="9">
    <source>
        <dbReference type="Proteomes" id="UP001460202"/>
    </source>
</evidence>
<reference evidence="8 9" key="1">
    <citation type="submission" date="2024-03" db="EMBL/GenBank/DDBJ databases">
        <title>Human intestinal bacterial collection.</title>
        <authorList>
            <person name="Pauvert C."/>
            <person name="Hitch T.C.A."/>
            <person name="Clavel T."/>
        </authorList>
    </citation>
    <scope>NUCLEOTIDE SEQUENCE [LARGE SCALE GENOMIC DNA]</scope>
    <source>
        <strain evidence="8 9">CLA-KB-H122</strain>
    </source>
</reference>
<keyword evidence="4" id="KW-0472">Membrane</keyword>
<evidence type="ECO:0000259" key="6">
    <source>
        <dbReference type="Pfam" id="PF07980"/>
    </source>
</evidence>
<keyword evidence="5" id="KW-0998">Cell outer membrane</keyword>
<feature type="domain" description="RagB/SusD" evidence="6">
    <location>
        <begin position="308"/>
        <end position="559"/>
    </location>
</feature>
<accession>A0ABV1H1J7</accession>
<dbReference type="Gene3D" id="1.25.40.390">
    <property type="match status" value="1"/>
</dbReference>
<evidence type="ECO:0000256" key="5">
    <source>
        <dbReference type="ARBA" id="ARBA00023237"/>
    </source>
</evidence>
<dbReference type="Pfam" id="PF14322">
    <property type="entry name" value="SusD-like_3"/>
    <property type="match status" value="1"/>
</dbReference>
<name>A0ABV1H1J7_9BACT</name>
<dbReference type="RefSeq" id="WP_276716333.1">
    <property type="nucleotide sequence ID" value="NZ_JBBMFL010000025.1"/>
</dbReference>
<dbReference type="Pfam" id="PF07980">
    <property type="entry name" value="SusD_RagB"/>
    <property type="match status" value="1"/>
</dbReference>
<keyword evidence="3" id="KW-0732">Signal</keyword>
<dbReference type="InterPro" id="IPR011990">
    <property type="entry name" value="TPR-like_helical_dom_sf"/>
</dbReference>
<dbReference type="EMBL" id="JBBMFL010000025">
    <property type="protein sequence ID" value="MEQ2546213.1"/>
    <property type="molecule type" value="Genomic_DNA"/>
</dbReference>
<evidence type="ECO:0000256" key="3">
    <source>
        <dbReference type="ARBA" id="ARBA00022729"/>
    </source>
</evidence>
<comment type="subcellular location">
    <subcellularLocation>
        <location evidence="1">Cell outer membrane</location>
    </subcellularLocation>
</comment>
<protein>
    <submittedName>
        <fullName evidence="8">RagB/SusD family nutrient uptake outer membrane protein</fullName>
    </submittedName>
</protein>
<dbReference type="SUPFAM" id="SSF48452">
    <property type="entry name" value="TPR-like"/>
    <property type="match status" value="1"/>
</dbReference>
<evidence type="ECO:0000256" key="1">
    <source>
        <dbReference type="ARBA" id="ARBA00004442"/>
    </source>
</evidence>
<dbReference type="InterPro" id="IPR033985">
    <property type="entry name" value="SusD-like_N"/>
</dbReference>
<dbReference type="InterPro" id="IPR012944">
    <property type="entry name" value="SusD_RagB_dom"/>
</dbReference>
<sequence>MKKLIITAIASLTTLWSCDLNYVPLEQMSAEEAFKDSLRLEMFVNDLYVYLNTGVQFNRVGGALLDCATDLAVYSPLGTSSGINSYTRATMNAASGGNPDSRWAETYTGIRKANVILRNIDLTVGLSQSKKNQYLGETLLNKALMHYELVKRYGGIPIMDDILDLSGDINIPRSKFGDCVEYIVRLCDEAAPLLPTKYPDNDYGRLTRGAAYGLKAKILLMAASPLFNANPIEGSNEIHRYASPDLERWKRAADAARQVIELKNPDGTKAHELFPSYQRLFFTNFGNTESIIVKCRNLTNDVEAANGPSGYQSCRACTSVTAELIDMYELKSGRLPSEDPDYDPQKPYENRDDRFYASVLYSGVPLWGREVELYTGGKDYPAAIGQRGCETGFSLYKHIDPLASVVPAKYTLHNHQILRYAEVLLIYAEAMNEYLGTGDDDMCTDEMIYDCVNEVRQRAGLPPVSGLTKGQMRELIHRERTVELAFEEVRLYDLKRWREAETVLNRPVHGIKVTQEGGTIVYGEKFAVEERSFPMRMYYYPIPQSELDKNSALVVNPGW</sequence>
<proteinExistence type="inferred from homology"/>
<keyword evidence="9" id="KW-1185">Reference proteome</keyword>
<evidence type="ECO:0000259" key="7">
    <source>
        <dbReference type="Pfam" id="PF14322"/>
    </source>
</evidence>
<feature type="domain" description="SusD-like N-terminal" evidence="7">
    <location>
        <begin position="96"/>
        <end position="220"/>
    </location>
</feature>
<organism evidence="8 9">
    <name type="scientific">Alistipes intestinihominis</name>
    <dbReference type="NCBI Taxonomy" id="3133172"/>
    <lineage>
        <taxon>Bacteria</taxon>
        <taxon>Pseudomonadati</taxon>
        <taxon>Bacteroidota</taxon>
        <taxon>Bacteroidia</taxon>
        <taxon>Bacteroidales</taxon>
        <taxon>Rikenellaceae</taxon>
        <taxon>Alistipes</taxon>
    </lineage>
</organism>